<dbReference type="EMBL" id="JEMB01002539">
    <property type="protein sequence ID" value="KYF80409.1"/>
    <property type="molecule type" value="Genomic_DNA"/>
</dbReference>
<feature type="coiled-coil region" evidence="1">
    <location>
        <begin position="51"/>
        <end position="100"/>
    </location>
</feature>
<dbReference type="Proteomes" id="UP000075635">
    <property type="component" value="Unassembled WGS sequence"/>
</dbReference>
<dbReference type="AlphaFoldDB" id="A0A150RJD1"/>
<gene>
    <name evidence="2" type="ORF">BE17_05445</name>
</gene>
<comment type="caution">
    <text evidence="2">The sequence shown here is derived from an EMBL/GenBank/DDBJ whole genome shotgun (WGS) entry which is preliminary data.</text>
</comment>
<name>A0A150RJD1_SORCE</name>
<reference evidence="2 3" key="1">
    <citation type="submission" date="2014-02" db="EMBL/GenBank/DDBJ databases">
        <title>The small core and large imbalanced accessory genome model reveals a collaborative survival strategy of Sorangium cellulosum strains in nature.</title>
        <authorList>
            <person name="Han K."/>
            <person name="Peng R."/>
            <person name="Blom J."/>
            <person name="Li Y.-Z."/>
        </authorList>
    </citation>
    <scope>NUCLEOTIDE SEQUENCE [LARGE SCALE GENOMIC DNA]</scope>
    <source>
        <strain evidence="2 3">So0011-07</strain>
    </source>
</reference>
<accession>A0A150RJD1</accession>
<evidence type="ECO:0000313" key="3">
    <source>
        <dbReference type="Proteomes" id="UP000075635"/>
    </source>
</evidence>
<organism evidence="2 3">
    <name type="scientific">Sorangium cellulosum</name>
    <name type="common">Polyangium cellulosum</name>
    <dbReference type="NCBI Taxonomy" id="56"/>
    <lineage>
        <taxon>Bacteria</taxon>
        <taxon>Pseudomonadati</taxon>
        <taxon>Myxococcota</taxon>
        <taxon>Polyangia</taxon>
        <taxon>Polyangiales</taxon>
        <taxon>Polyangiaceae</taxon>
        <taxon>Sorangium</taxon>
    </lineage>
</organism>
<sequence>MAAVTAIRGFLDTTEQNSGEAYLEAWLQVRDWLLRRIPPQIAEVDDPVAALSRLRDHLARLQDRLARQEDDLRGDSADVARNIETQIRKAQQNLRRINQDLMEVRFGNIHGVQIRVGRVERMDQVLRALKEGPAQELLFRTSMPVEEALEALFKRHAGGRTGGQRLLDYREYVDLQVEVRRQASAAWESANPTRMST</sequence>
<protein>
    <submittedName>
        <fullName evidence="2">Uncharacterized protein</fullName>
    </submittedName>
</protein>
<keyword evidence="1" id="KW-0175">Coiled coil</keyword>
<evidence type="ECO:0000313" key="2">
    <source>
        <dbReference type="EMBL" id="KYF80409.1"/>
    </source>
</evidence>
<proteinExistence type="predicted"/>
<evidence type="ECO:0000256" key="1">
    <source>
        <dbReference type="SAM" id="Coils"/>
    </source>
</evidence>